<dbReference type="AlphaFoldDB" id="A0A317X195"/>
<protein>
    <recommendedName>
        <fullName evidence="3">Nephrocystin 3-like N-terminal domain-containing protein</fullName>
    </recommendedName>
</protein>
<dbReference type="GeneID" id="37064282"/>
<sequence length="1043" mass="118320">MESLTAIGLVSNIIEFVDLGVKLLRDAREIYESASGATEINENREFTTKKIQEFGDSLVPPANGVVTGNDKFICDLAWQCRGLALDIGELLDEVKPHDSGSSSQNVFNATESKRFEKRRDELQGRLKICQDQLGLHLNNATWADMKSGLDLFIASSKENADCIVQLQKQVESLRSLNNTLSGDCQLHLSGLLEISEDSYETFLSDRFVSYLKVDSIDKRFDDIARAHDKTFEWIFDEDDDNDGMDPYRLAYRQSFNSWLLSGDGVFHISGKLGSGKSTLMKLICRDARTESRLKKWADEHELVMARLFFSKPPILCQDPMRDLLHSLLYQCLKSSPGLVKVAFPEKWDKIKSMPMIVYNHFTLDTLLEAFGRLVENCGAQRYRICFFIDALDEFDDSGMEDYTALIDRISDWSRASRGNVKFCVSSREDNVILNGFSNIQRLTMQDLTRWDIDRFVRDKLEISGPGKEGLLRSIGSRADGSFLWVVLVIRRLCDLNERGETLERMEREMDIMPNRLEDLLRYLLESIHPSDQGRAYRTFAVINKLNEETRWGGGFLTIPLDSYYFFDDCSSDLPDDSIPALAGGSGEMSKFDRHAQAHKMLMRTCQGLLEPTNITLSPELSETVISFTHRSVPEFLDSVRSPAQQEHLNGFCLESAISRLLLINLWEMRADGGQFEYMSFLSYRIAQIRSRAKISRHPFMFEEQLQAALARNGDLDIDGEHDYQTIGIRAEFGAEVGIRKRNYQIGTCKPHGKNSYYICKPVFIAAVVGNSGYVLWKLSQDPSFLENRNNVALLFYCVFHGLEEDSEWRGWEDLPFHTLHTMTTDISPSTSSLLTKSDEEVTLSIWHHLILYRITDVPDYESGNLFFLEEALKRGADARIEVLLTSKMRRGLHVVRFLFGKERRPVEFLLDLENEIWEYGYKALYEAGKVRETTVADLFNRDEILESPVLTTLAALARQSNDSPPLLDASAAVGNNVTMDGQSSGDIPLDTAKGDRNIDEPTADMADLKAALEEQSIDERTGKPGDPETTSAINTRNQDSKAK</sequence>
<evidence type="ECO:0000313" key="5">
    <source>
        <dbReference type="Proteomes" id="UP000247233"/>
    </source>
</evidence>
<accession>A0A317X195</accession>
<evidence type="ECO:0000256" key="1">
    <source>
        <dbReference type="ARBA" id="ARBA00022737"/>
    </source>
</evidence>
<keyword evidence="5" id="KW-1185">Reference proteome</keyword>
<dbReference type="OrthoDB" id="443402at2759"/>
<proteinExistence type="predicted"/>
<organism evidence="4 5">
    <name type="scientific">Aspergillus heteromorphus CBS 117.55</name>
    <dbReference type="NCBI Taxonomy" id="1448321"/>
    <lineage>
        <taxon>Eukaryota</taxon>
        <taxon>Fungi</taxon>
        <taxon>Dikarya</taxon>
        <taxon>Ascomycota</taxon>
        <taxon>Pezizomycotina</taxon>
        <taxon>Eurotiomycetes</taxon>
        <taxon>Eurotiomycetidae</taxon>
        <taxon>Eurotiales</taxon>
        <taxon>Aspergillaceae</taxon>
        <taxon>Aspergillus</taxon>
        <taxon>Aspergillus subgen. Circumdati</taxon>
    </lineage>
</organism>
<dbReference type="SUPFAM" id="SSF52540">
    <property type="entry name" value="P-loop containing nucleoside triphosphate hydrolases"/>
    <property type="match status" value="1"/>
</dbReference>
<evidence type="ECO:0000313" key="4">
    <source>
        <dbReference type="EMBL" id="PWY92323.1"/>
    </source>
</evidence>
<feature type="region of interest" description="Disordered" evidence="2">
    <location>
        <begin position="977"/>
        <end position="1043"/>
    </location>
</feature>
<dbReference type="STRING" id="1448321.A0A317X195"/>
<reference evidence="4 5" key="1">
    <citation type="submission" date="2016-12" db="EMBL/GenBank/DDBJ databases">
        <title>The genomes of Aspergillus section Nigri reveals drivers in fungal speciation.</title>
        <authorList>
            <consortium name="DOE Joint Genome Institute"/>
            <person name="Vesth T.C."/>
            <person name="Nybo J."/>
            <person name="Theobald S."/>
            <person name="Brandl J."/>
            <person name="Frisvad J.C."/>
            <person name="Nielsen K.F."/>
            <person name="Lyhne E.K."/>
            <person name="Kogle M.E."/>
            <person name="Kuo A."/>
            <person name="Riley R."/>
            <person name="Clum A."/>
            <person name="Nolan M."/>
            <person name="Lipzen A."/>
            <person name="Salamov A."/>
            <person name="Henrissat B."/>
            <person name="Wiebenga A."/>
            <person name="De Vries R.P."/>
            <person name="Grigoriev I.V."/>
            <person name="Mortensen U.H."/>
            <person name="Andersen M.R."/>
            <person name="Baker S.E."/>
        </authorList>
    </citation>
    <scope>NUCLEOTIDE SEQUENCE [LARGE SCALE GENOMIC DNA]</scope>
    <source>
        <strain evidence="4 5">CBS 117.55</strain>
    </source>
</reference>
<evidence type="ECO:0000256" key="2">
    <source>
        <dbReference type="SAM" id="MobiDB-lite"/>
    </source>
</evidence>
<dbReference type="RefSeq" id="XP_025404062.1">
    <property type="nucleotide sequence ID" value="XM_025542045.1"/>
</dbReference>
<comment type="caution">
    <text evidence="4">The sequence shown here is derived from an EMBL/GenBank/DDBJ whole genome shotgun (WGS) entry which is preliminary data.</text>
</comment>
<dbReference type="InterPro" id="IPR027417">
    <property type="entry name" value="P-loop_NTPase"/>
</dbReference>
<feature type="compositionally biased region" description="Basic and acidic residues" evidence="2">
    <location>
        <begin position="1006"/>
        <end position="1026"/>
    </location>
</feature>
<keyword evidence="1" id="KW-0677">Repeat</keyword>
<dbReference type="Pfam" id="PF24883">
    <property type="entry name" value="NPHP3_N"/>
    <property type="match status" value="1"/>
</dbReference>
<dbReference type="Proteomes" id="UP000247233">
    <property type="component" value="Unassembled WGS sequence"/>
</dbReference>
<dbReference type="Gene3D" id="3.40.50.300">
    <property type="entry name" value="P-loop containing nucleotide triphosphate hydrolases"/>
    <property type="match status" value="1"/>
</dbReference>
<dbReference type="PANTHER" id="PTHR10039">
    <property type="entry name" value="AMELOGENIN"/>
    <property type="match status" value="1"/>
</dbReference>
<dbReference type="VEuPathDB" id="FungiDB:BO70DRAFT_357437"/>
<feature type="compositionally biased region" description="Polar residues" evidence="2">
    <location>
        <begin position="1028"/>
        <end position="1037"/>
    </location>
</feature>
<gene>
    <name evidence="4" type="ORF">BO70DRAFT_357437</name>
</gene>
<dbReference type="InterPro" id="IPR056884">
    <property type="entry name" value="NPHP3-like_N"/>
</dbReference>
<dbReference type="PANTHER" id="PTHR10039:SF5">
    <property type="entry name" value="NACHT DOMAIN-CONTAINING PROTEIN"/>
    <property type="match status" value="1"/>
</dbReference>
<dbReference type="EMBL" id="MSFL01000001">
    <property type="protein sequence ID" value="PWY92323.1"/>
    <property type="molecule type" value="Genomic_DNA"/>
</dbReference>
<name>A0A317X195_9EURO</name>
<evidence type="ECO:0000259" key="3">
    <source>
        <dbReference type="Pfam" id="PF24883"/>
    </source>
</evidence>
<feature type="domain" description="Nephrocystin 3-like N-terminal" evidence="3">
    <location>
        <begin position="252"/>
        <end position="427"/>
    </location>
</feature>